<evidence type="ECO:0000256" key="9">
    <source>
        <dbReference type="ARBA" id="ARBA00023121"/>
    </source>
</evidence>
<dbReference type="InterPro" id="IPR031981">
    <property type="entry name" value="MIEAP_C"/>
</dbReference>
<evidence type="ECO:0000256" key="8">
    <source>
        <dbReference type="ARBA" id="ARBA00023054"/>
    </source>
</evidence>
<dbReference type="GeneID" id="136800631"/>
<reference evidence="15" key="1">
    <citation type="submission" date="2021-01" db="UniProtKB">
        <authorList>
            <consortium name="EnsemblMetazoa"/>
        </authorList>
    </citation>
    <scope>IDENTIFICATION</scope>
</reference>
<evidence type="ECO:0000256" key="3">
    <source>
        <dbReference type="ARBA" id="ARBA00004496"/>
    </source>
</evidence>
<feature type="compositionally biased region" description="Gly residues" evidence="13">
    <location>
        <begin position="54"/>
        <end position="91"/>
    </location>
</feature>
<dbReference type="Pfam" id="PF16026">
    <property type="entry name" value="MIEAP"/>
    <property type="match status" value="1"/>
</dbReference>
<keyword evidence="9" id="KW-0446">Lipid-binding</keyword>
<dbReference type="GO" id="GO:0005741">
    <property type="term" value="C:mitochondrial outer membrane"/>
    <property type="evidence" value="ECO:0007669"/>
    <property type="project" value="UniProtKB-SubCell"/>
</dbReference>
<protein>
    <recommendedName>
        <fullName evidence="5">Mitochondria-eating protein</fullName>
    </recommendedName>
    <alternativeName>
        <fullName evidence="12">Spermatogenesis-associated protein 18</fullName>
    </alternativeName>
</protein>
<keyword evidence="11" id="KW-0472">Membrane</keyword>
<accession>A0A7M5V8B5</accession>
<dbReference type="PANTHER" id="PTHR21771">
    <property type="entry name" value="MITOCHONDRIA-EATING PROTEIN-RELATED"/>
    <property type="match status" value="1"/>
</dbReference>
<feature type="domain" description="Mitochondria-eating protein C-terminal" evidence="14">
    <location>
        <begin position="170"/>
        <end position="372"/>
    </location>
</feature>
<evidence type="ECO:0000256" key="12">
    <source>
        <dbReference type="ARBA" id="ARBA00032687"/>
    </source>
</evidence>
<evidence type="ECO:0000256" key="7">
    <source>
        <dbReference type="ARBA" id="ARBA00022787"/>
    </source>
</evidence>
<evidence type="ECO:0000256" key="2">
    <source>
        <dbReference type="ARBA" id="ARBA00004305"/>
    </source>
</evidence>
<sequence length="372" mass="40059">MSYPDGTRTLGRMGPPPHQGQGRFGGGGHGGPGLAPGLGQRGFSDPGMPPFAMGPGGPGGPGGQGGPGGPGGPMGGPMMGGPGGPMMGGPGGPRPFMSSTLPRNGIGGQRRAGPADPFMEMERMKRAMVGLQEQLTLADNTIIKLRSGQDIQNGVAMGGKFENISQGGTRPSQIIEQYGQLYSQGRLNAMDDLDQIAGLSKYGKHTEMKQKILYGIMVASYKVSYEYLTKLKNNIKRLMDIPEKHSPNEKDVHGEALTFLTSYFQSTTQNFALDPIVQDVQDQLIQLLPEFPSLSRLPGISQYSADCCRVAWHMVNQIQPLELEHSQEKFNDATHTRFHASSEKTNKIKMYVWPTLIDTGSKAVLFKGVVWT</sequence>
<evidence type="ECO:0000256" key="10">
    <source>
        <dbReference type="ARBA" id="ARBA00023128"/>
    </source>
</evidence>
<dbReference type="GO" id="GO:0035695">
    <property type="term" value="P:mitophagy by internal vacuole formation"/>
    <property type="evidence" value="ECO:0007669"/>
    <property type="project" value="TreeGrafter"/>
</dbReference>
<feature type="region of interest" description="Disordered" evidence="13">
    <location>
        <begin position="1"/>
        <end position="92"/>
    </location>
</feature>
<dbReference type="OrthoDB" id="6047381at2759"/>
<keyword evidence="16" id="KW-1185">Reference proteome</keyword>
<evidence type="ECO:0000256" key="5">
    <source>
        <dbReference type="ARBA" id="ARBA00019863"/>
    </source>
</evidence>
<evidence type="ECO:0000313" key="15">
    <source>
        <dbReference type="EnsemblMetazoa" id="CLYHEMP005407.1"/>
    </source>
</evidence>
<dbReference type="GO" id="GO:0035694">
    <property type="term" value="P:mitochondrial protein catabolic process"/>
    <property type="evidence" value="ECO:0007669"/>
    <property type="project" value="InterPro"/>
</dbReference>
<keyword evidence="10" id="KW-0496">Mitochondrion</keyword>
<proteinExistence type="inferred from homology"/>
<dbReference type="GO" id="GO:0008289">
    <property type="term" value="F:lipid binding"/>
    <property type="evidence" value="ECO:0007669"/>
    <property type="project" value="UniProtKB-KW"/>
</dbReference>
<dbReference type="Proteomes" id="UP000594262">
    <property type="component" value="Unplaced"/>
</dbReference>
<feature type="compositionally biased region" description="Gly residues" evidence="13">
    <location>
        <begin position="22"/>
        <end position="40"/>
    </location>
</feature>
<dbReference type="GO" id="GO:0005759">
    <property type="term" value="C:mitochondrial matrix"/>
    <property type="evidence" value="ECO:0007669"/>
    <property type="project" value="UniProtKB-SubCell"/>
</dbReference>
<evidence type="ECO:0000313" key="16">
    <source>
        <dbReference type="Proteomes" id="UP000594262"/>
    </source>
</evidence>
<comment type="similarity">
    <text evidence="4">Belongs to the MIEAP family.</text>
</comment>
<evidence type="ECO:0000259" key="14">
    <source>
        <dbReference type="Pfam" id="PF16026"/>
    </source>
</evidence>
<keyword evidence="7" id="KW-1000">Mitochondrion outer membrane</keyword>
<organism evidence="15 16">
    <name type="scientific">Clytia hemisphaerica</name>
    <dbReference type="NCBI Taxonomy" id="252671"/>
    <lineage>
        <taxon>Eukaryota</taxon>
        <taxon>Metazoa</taxon>
        <taxon>Cnidaria</taxon>
        <taxon>Hydrozoa</taxon>
        <taxon>Hydroidolina</taxon>
        <taxon>Leptothecata</taxon>
        <taxon>Obeliida</taxon>
        <taxon>Clytiidae</taxon>
        <taxon>Clytia</taxon>
    </lineage>
</organism>
<keyword evidence="8" id="KW-0175">Coiled coil</keyword>
<dbReference type="AlphaFoldDB" id="A0A7M5V8B5"/>
<dbReference type="InterPro" id="IPR026169">
    <property type="entry name" value="MIEAP"/>
</dbReference>
<evidence type="ECO:0000256" key="4">
    <source>
        <dbReference type="ARBA" id="ARBA00008233"/>
    </source>
</evidence>
<evidence type="ECO:0000256" key="6">
    <source>
        <dbReference type="ARBA" id="ARBA00022490"/>
    </source>
</evidence>
<name>A0A7M5V8B5_9CNID</name>
<dbReference type="PANTHER" id="PTHR21771:SF1">
    <property type="entry name" value="MITOCHONDRIA-EATING PROTEIN"/>
    <property type="match status" value="1"/>
</dbReference>
<evidence type="ECO:0000256" key="11">
    <source>
        <dbReference type="ARBA" id="ARBA00023136"/>
    </source>
</evidence>
<comment type="subcellular location">
    <subcellularLocation>
        <location evidence="3">Cytoplasm</location>
    </subcellularLocation>
    <subcellularLocation>
        <location evidence="2">Mitochondrion matrix</location>
    </subcellularLocation>
    <subcellularLocation>
        <location evidence="1">Mitochondrion outer membrane</location>
    </subcellularLocation>
</comment>
<dbReference type="EnsemblMetazoa" id="CLYHEMT005407.1">
    <property type="protein sequence ID" value="CLYHEMP005407.1"/>
    <property type="gene ID" value="CLYHEMG005407"/>
</dbReference>
<evidence type="ECO:0000256" key="13">
    <source>
        <dbReference type="SAM" id="MobiDB-lite"/>
    </source>
</evidence>
<keyword evidence="6" id="KW-0963">Cytoplasm</keyword>
<evidence type="ECO:0000256" key="1">
    <source>
        <dbReference type="ARBA" id="ARBA00004294"/>
    </source>
</evidence>
<dbReference type="RefSeq" id="XP_066913389.1">
    <property type="nucleotide sequence ID" value="XM_067057288.1"/>
</dbReference>